<evidence type="ECO:0000256" key="1">
    <source>
        <dbReference type="ARBA" id="ARBA00004752"/>
    </source>
</evidence>
<keyword evidence="2" id="KW-0808">Transferase</keyword>
<evidence type="ECO:0000256" key="4">
    <source>
        <dbReference type="ARBA" id="ARBA00022984"/>
    </source>
</evidence>
<dbReference type="Pfam" id="PF03734">
    <property type="entry name" value="YkuD"/>
    <property type="match status" value="1"/>
</dbReference>
<dbReference type="InterPro" id="IPR022029">
    <property type="entry name" value="YoaR-like_PG-bd"/>
</dbReference>
<dbReference type="SUPFAM" id="SSF141523">
    <property type="entry name" value="L,D-transpeptidase catalytic domain-like"/>
    <property type="match status" value="1"/>
</dbReference>
<dbReference type="EMBL" id="CP107020">
    <property type="protein sequence ID" value="UYG15522.1"/>
    <property type="molecule type" value="Genomic_DNA"/>
</dbReference>
<feature type="transmembrane region" description="Helical" evidence="7">
    <location>
        <begin position="21"/>
        <end position="43"/>
    </location>
</feature>
<dbReference type="CDD" id="cd16913">
    <property type="entry name" value="YkuD_like"/>
    <property type="match status" value="1"/>
</dbReference>
<name>A0ABY6FX78_9MICO</name>
<sequence>MSTVTEMETPGGSHGRAGRRAALIIVAIVVVLALVGIGGSVAYAKQYDGKALPGTTVLGQDVAGQSPAQIADLVTTHAEAVTVTVTTNGEAREATLADLGVSVDAQATAAKAADHSGDVVNTVKSAFDGTRTIEPVVSVDSAVAGQYAKSLVSDEDAAATDAQVVYDEDAKTWSVEPGKAGQGVDPAAFVEAVSTQAPALKSFSIEQQTQEVQPAISDEAAQQAVDTIEQRLDQTVIVTSANGKSYEASKKTRGDWYSPVLNEAGDGYDVKVDDSKVADWVSGRAEKVSVEPVDGIEQVDDAGNVTKVISEKKDGSEVSNADAVTQQIVTGLNEGSNVEASFETAPVAAKVTKAKTPTASTDSSTTATAEPTGEKWIDVNLSDKTLTAYVGETPVYGPKKIVDGKKGYETVTGTFHIYNRLEKQDMTNASKYPESDSRYYYTKDVPWVQYFEGGYAIHGAPWRSSFGYSGSHGCVNMRPSEAKWVYNWASMGTKVVVHY</sequence>
<keyword evidence="7" id="KW-1133">Transmembrane helix</keyword>
<evidence type="ECO:0000313" key="9">
    <source>
        <dbReference type="EMBL" id="UYG15522.1"/>
    </source>
</evidence>
<evidence type="ECO:0000256" key="2">
    <source>
        <dbReference type="ARBA" id="ARBA00022679"/>
    </source>
</evidence>
<dbReference type="Pfam" id="PF12229">
    <property type="entry name" value="PG_binding_4"/>
    <property type="match status" value="1"/>
</dbReference>
<protein>
    <submittedName>
        <fullName evidence="9">L,D-transpeptidase/peptidoglycan binding protein</fullName>
    </submittedName>
</protein>
<dbReference type="Proteomes" id="UP001164305">
    <property type="component" value="Chromosome"/>
</dbReference>
<keyword evidence="5 6" id="KW-0961">Cell wall biogenesis/degradation</keyword>
<dbReference type="InterPro" id="IPR050979">
    <property type="entry name" value="LD-transpeptidase"/>
</dbReference>
<dbReference type="PANTHER" id="PTHR30582">
    <property type="entry name" value="L,D-TRANSPEPTIDASE"/>
    <property type="match status" value="1"/>
</dbReference>
<keyword evidence="10" id="KW-1185">Reference proteome</keyword>
<reference evidence="9" key="1">
    <citation type="submission" date="2022-10" db="EMBL/GenBank/DDBJ databases">
        <title>Whole-Genome Sequencing of Brachybacterium huguangmaarense BRM-3, Isolated from Betula schmidtii.</title>
        <authorList>
            <person name="Haam D."/>
        </authorList>
    </citation>
    <scope>NUCLEOTIDE SEQUENCE</scope>
    <source>
        <strain evidence="9">BRM-3</strain>
    </source>
</reference>
<keyword evidence="7" id="KW-0812">Transmembrane</keyword>
<keyword evidence="3 6" id="KW-0133">Cell shape</keyword>
<feature type="domain" description="L,D-TPase catalytic" evidence="8">
    <location>
        <begin position="375"/>
        <end position="498"/>
    </location>
</feature>
<keyword evidence="4 6" id="KW-0573">Peptidoglycan synthesis</keyword>
<organism evidence="9 10">
    <name type="scientific">Brachybacterium huguangmaarense</name>
    <dbReference type="NCBI Taxonomy" id="1652028"/>
    <lineage>
        <taxon>Bacteria</taxon>
        <taxon>Bacillati</taxon>
        <taxon>Actinomycetota</taxon>
        <taxon>Actinomycetes</taxon>
        <taxon>Micrococcales</taxon>
        <taxon>Dermabacteraceae</taxon>
        <taxon>Brachybacterium</taxon>
    </lineage>
</organism>
<keyword evidence="7" id="KW-0472">Membrane</keyword>
<gene>
    <name evidence="9" type="ORF">BRM3_07630</name>
</gene>
<evidence type="ECO:0000313" key="10">
    <source>
        <dbReference type="Proteomes" id="UP001164305"/>
    </source>
</evidence>
<feature type="active site" description="Proton donor/acceptor" evidence="6">
    <location>
        <position position="458"/>
    </location>
</feature>
<evidence type="ECO:0000256" key="6">
    <source>
        <dbReference type="PROSITE-ProRule" id="PRU01373"/>
    </source>
</evidence>
<evidence type="ECO:0000259" key="8">
    <source>
        <dbReference type="PROSITE" id="PS52029"/>
    </source>
</evidence>
<feature type="active site" description="Nucleophile" evidence="6">
    <location>
        <position position="474"/>
    </location>
</feature>
<dbReference type="Gene3D" id="2.40.440.10">
    <property type="entry name" value="L,D-transpeptidase catalytic domain-like"/>
    <property type="match status" value="1"/>
</dbReference>
<accession>A0ABY6FX78</accession>
<evidence type="ECO:0000256" key="3">
    <source>
        <dbReference type="ARBA" id="ARBA00022960"/>
    </source>
</evidence>
<dbReference type="InterPro" id="IPR038063">
    <property type="entry name" value="Transpep_catalytic_dom"/>
</dbReference>
<comment type="pathway">
    <text evidence="1 6">Cell wall biogenesis; peptidoglycan biosynthesis.</text>
</comment>
<dbReference type="RefSeq" id="WP_263592736.1">
    <property type="nucleotide sequence ID" value="NZ_CP107020.1"/>
</dbReference>
<proteinExistence type="predicted"/>
<dbReference type="PROSITE" id="PS52029">
    <property type="entry name" value="LD_TPASE"/>
    <property type="match status" value="1"/>
</dbReference>
<dbReference type="InterPro" id="IPR005490">
    <property type="entry name" value="LD_TPept_cat_dom"/>
</dbReference>
<dbReference type="PANTHER" id="PTHR30582:SF2">
    <property type="entry name" value="L,D-TRANSPEPTIDASE YCIB-RELATED"/>
    <property type="match status" value="1"/>
</dbReference>
<evidence type="ECO:0000256" key="7">
    <source>
        <dbReference type="SAM" id="Phobius"/>
    </source>
</evidence>
<evidence type="ECO:0000256" key="5">
    <source>
        <dbReference type="ARBA" id="ARBA00023316"/>
    </source>
</evidence>